<keyword evidence="1" id="KW-1133">Transmembrane helix</keyword>
<reference evidence="2 3" key="2">
    <citation type="submission" date="2015-05" db="EMBL/GenBank/DDBJ databases">
        <title>Lifestyle Evolution in Cyanobacterial Symbionts of Sponges.</title>
        <authorList>
            <person name="Burgsdorf I."/>
            <person name="Slaby B.M."/>
            <person name="Handley K.M."/>
            <person name="Haber M."/>
            <person name="Blom J."/>
            <person name="Marshall C.W."/>
            <person name="Gilbert J.A."/>
            <person name="Hentschel U."/>
            <person name="Steindler L."/>
        </authorList>
    </citation>
    <scope>NUCLEOTIDE SEQUENCE [LARGE SCALE GENOMIC DNA]</scope>
    <source>
        <strain evidence="2">15L</strain>
    </source>
</reference>
<evidence type="ECO:0008006" key="4">
    <source>
        <dbReference type="Google" id="ProtNLM"/>
    </source>
</evidence>
<evidence type="ECO:0000313" key="3">
    <source>
        <dbReference type="Proteomes" id="UP000035037"/>
    </source>
</evidence>
<feature type="transmembrane region" description="Helical" evidence="1">
    <location>
        <begin position="177"/>
        <end position="197"/>
    </location>
</feature>
<protein>
    <recommendedName>
        <fullName evidence="4">CbtA family protein</fullName>
    </recommendedName>
</protein>
<dbReference type="Proteomes" id="UP000035037">
    <property type="component" value="Unassembled WGS sequence"/>
</dbReference>
<organism evidence="2 3">
    <name type="scientific">Candidatus Synechococcus spongiarum 15L</name>
    <dbReference type="NCBI Taxonomy" id="1608419"/>
    <lineage>
        <taxon>Bacteria</taxon>
        <taxon>Bacillati</taxon>
        <taxon>Cyanobacteriota</taxon>
        <taxon>Cyanophyceae</taxon>
        <taxon>Synechococcales</taxon>
        <taxon>Synechococcaceae</taxon>
        <taxon>Synechococcus</taxon>
    </lineage>
</organism>
<evidence type="ECO:0000256" key="1">
    <source>
        <dbReference type="SAM" id="Phobius"/>
    </source>
</evidence>
<gene>
    <name evidence="2" type="ORF">TQ37_05085</name>
</gene>
<dbReference type="EMBL" id="JYFQ01000099">
    <property type="protein sequence ID" value="KKZ12818.1"/>
    <property type="molecule type" value="Genomic_DNA"/>
</dbReference>
<feature type="transmembrane region" description="Helical" evidence="1">
    <location>
        <begin position="101"/>
        <end position="122"/>
    </location>
</feature>
<dbReference type="InterPro" id="IPR012666">
    <property type="entry name" value="CbtA_put"/>
</dbReference>
<feature type="transmembrane region" description="Helical" evidence="1">
    <location>
        <begin position="68"/>
        <end position="89"/>
    </location>
</feature>
<keyword evidence="1" id="KW-0472">Membrane</keyword>
<sequence>MMRSILPLSLVMGALAGLLVGGFLNVFNVPVMEWAIELEGAAASATGEVGGDATGFYGFLGSLGMQRIGLVLGLAVLGVIYGAVFTGIFNVVRQALPGWNIWTWAAIAGAACFWSISLFTQLKYPLNPPGVGEEASLLSRQGFQFLFILLSLAAVVAAGVAVRYIHESGWQGSQRKLGYIGIAAAYFVMAVIVFAAIPGSPDAIPDWIPDSLVIMFRTFSILGHLLLWMIIAFGVSGYTRYREKGISVAGGSESQRETAGASPR</sequence>
<accession>A0A0G8AVW9</accession>
<dbReference type="Pfam" id="PF09490">
    <property type="entry name" value="CbtA"/>
    <property type="match status" value="1"/>
</dbReference>
<keyword evidence="1" id="KW-0812">Transmembrane</keyword>
<comment type="caution">
    <text evidence="2">The sequence shown here is derived from an EMBL/GenBank/DDBJ whole genome shotgun (WGS) entry which is preliminary data.</text>
</comment>
<evidence type="ECO:0000313" key="2">
    <source>
        <dbReference type="EMBL" id="KKZ12818.1"/>
    </source>
</evidence>
<dbReference type="AlphaFoldDB" id="A0A0G8AVW9"/>
<feature type="transmembrane region" description="Helical" evidence="1">
    <location>
        <begin position="142"/>
        <end position="165"/>
    </location>
</feature>
<feature type="transmembrane region" description="Helical" evidence="1">
    <location>
        <begin position="212"/>
        <end position="235"/>
    </location>
</feature>
<name>A0A0G8AVW9_9SYNE</name>
<dbReference type="PATRIC" id="fig|1608419.3.peg.2591"/>
<proteinExistence type="predicted"/>
<reference evidence="2 3" key="1">
    <citation type="submission" date="2015-02" db="EMBL/GenBank/DDBJ databases">
        <authorList>
            <person name="Slaby B."/>
            <person name="Hentschel U."/>
        </authorList>
    </citation>
    <scope>NUCLEOTIDE SEQUENCE [LARGE SCALE GENOMIC DNA]</scope>
    <source>
        <strain evidence="2">15L</strain>
    </source>
</reference>